<accession>A0ABR4P5W4</accession>
<comment type="caution">
    <text evidence="2">The sequence shown here is derived from an EMBL/GenBank/DDBJ whole genome shotgun (WGS) entry which is preliminary data.</text>
</comment>
<evidence type="ECO:0008006" key="4">
    <source>
        <dbReference type="Google" id="ProtNLM"/>
    </source>
</evidence>
<dbReference type="Gene3D" id="3.10.490.10">
    <property type="entry name" value="Gamma-glutamyl cyclotransferase-like"/>
    <property type="match status" value="1"/>
</dbReference>
<reference evidence="2 3" key="1">
    <citation type="submission" date="2024-06" db="EMBL/GenBank/DDBJ databases">
        <title>Complete genome of Phlyctema vagabunda strain 19-DSS-EL-015.</title>
        <authorList>
            <person name="Fiorenzani C."/>
        </authorList>
    </citation>
    <scope>NUCLEOTIDE SEQUENCE [LARGE SCALE GENOMIC DNA]</scope>
    <source>
        <strain evidence="2 3">19-DSS-EL-015</strain>
    </source>
</reference>
<dbReference type="CDD" id="cd06661">
    <property type="entry name" value="GGCT_like"/>
    <property type="match status" value="1"/>
</dbReference>
<feature type="region of interest" description="Disordered" evidence="1">
    <location>
        <begin position="19"/>
        <end position="217"/>
    </location>
</feature>
<proteinExistence type="predicted"/>
<dbReference type="InterPro" id="IPR036568">
    <property type="entry name" value="GGCT-like_sf"/>
</dbReference>
<gene>
    <name evidence="2" type="ORF">PVAG01_10207</name>
</gene>
<feature type="compositionally biased region" description="Basic and acidic residues" evidence="1">
    <location>
        <begin position="80"/>
        <end position="89"/>
    </location>
</feature>
<name>A0ABR4P5W4_9HELO</name>
<evidence type="ECO:0000313" key="2">
    <source>
        <dbReference type="EMBL" id="KAL3418491.1"/>
    </source>
</evidence>
<sequence>MENKSKLDLFDAWRSGKNALSRGKESIDQADASSSSAAAPIPQQQPENPALTELAGNTFVAPDATVPRSQEQGAASDEVDNAKSDDEKTVTSAGEAATEDASAAQVTSTAQDSHPIEDVFAMEDVNASDDKSATQAASTAEDVPTIEDALVAQAPSTTQDSSATQAISGIQASCTTEAAHGTPSGQLGGDIAGQANEEVELPRPTRRQTRSTVDYNDPEFDAMAGAVHISEIHRSLLTACSPAAFGRDSNRGSAEDVANIAKTLKMLTANDRRPSGAPQPTDPSQPSTPPHSQPTTPRIGTEQPTASRPIPPRPVMAEPRIAYPSTFVPTASIIQPGSARRRIDLADITLPNIPQTDIAMPDTPETDAKKHMFTFGMNMRYITGDDVDFGKMKGLATLKNYEWTIAESGIPTVVESRGKQVYGLVYEVDHAEQATISLLDCAGHMAGCVVDLSGDPIRCMFFLNRRIGGTLPHDRRVLLVQAFNDALNHGMPADYVEECLQKVYSMTGSQGGSIAGRAAAAA</sequence>
<evidence type="ECO:0000313" key="3">
    <source>
        <dbReference type="Proteomes" id="UP001629113"/>
    </source>
</evidence>
<evidence type="ECO:0000256" key="1">
    <source>
        <dbReference type="SAM" id="MobiDB-lite"/>
    </source>
</evidence>
<feature type="compositionally biased region" description="Low complexity" evidence="1">
    <location>
        <begin position="91"/>
        <end position="104"/>
    </location>
</feature>
<feature type="compositionally biased region" description="Pro residues" evidence="1">
    <location>
        <begin position="280"/>
        <end position="292"/>
    </location>
</feature>
<dbReference type="InterPro" id="IPR013024">
    <property type="entry name" value="GGCT-like"/>
</dbReference>
<protein>
    <recommendedName>
        <fullName evidence="4">Gamma-glutamylcyclotransferase</fullName>
    </recommendedName>
</protein>
<organism evidence="2 3">
    <name type="scientific">Phlyctema vagabunda</name>
    <dbReference type="NCBI Taxonomy" id="108571"/>
    <lineage>
        <taxon>Eukaryota</taxon>
        <taxon>Fungi</taxon>
        <taxon>Dikarya</taxon>
        <taxon>Ascomycota</taxon>
        <taxon>Pezizomycotina</taxon>
        <taxon>Leotiomycetes</taxon>
        <taxon>Helotiales</taxon>
        <taxon>Dermateaceae</taxon>
        <taxon>Phlyctema</taxon>
    </lineage>
</organism>
<feature type="region of interest" description="Disordered" evidence="1">
    <location>
        <begin position="269"/>
        <end position="315"/>
    </location>
</feature>
<dbReference type="SUPFAM" id="SSF110857">
    <property type="entry name" value="Gamma-glutamyl cyclotransferase-like"/>
    <property type="match status" value="1"/>
</dbReference>
<feature type="compositionally biased region" description="Polar residues" evidence="1">
    <location>
        <begin position="154"/>
        <end position="176"/>
    </location>
</feature>
<feature type="compositionally biased region" description="Low complexity" evidence="1">
    <location>
        <begin position="29"/>
        <end position="45"/>
    </location>
</feature>
<keyword evidence="3" id="KW-1185">Reference proteome</keyword>
<dbReference type="Proteomes" id="UP001629113">
    <property type="component" value="Unassembled WGS sequence"/>
</dbReference>
<dbReference type="EMBL" id="JBFCZG010000009">
    <property type="protein sequence ID" value="KAL3418491.1"/>
    <property type="molecule type" value="Genomic_DNA"/>
</dbReference>